<dbReference type="Proteomes" id="UP000009192">
    <property type="component" value="Unassembled WGS sequence"/>
</dbReference>
<keyword evidence="1" id="KW-0732">Signal</keyword>
<dbReference type="OrthoDB" id="7886846at2759"/>
<dbReference type="eggNOG" id="KOG0619">
    <property type="taxonomic scope" value="Eukaryota"/>
</dbReference>
<evidence type="ECO:0000313" key="2">
    <source>
        <dbReference type="EMBL" id="KRG01528.1"/>
    </source>
</evidence>
<reference evidence="2 3" key="1">
    <citation type="journal article" date="2007" name="Nature">
        <title>Evolution of genes and genomes on the Drosophila phylogeny.</title>
        <authorList>
            <consortium name="Drosophila 12 Genomes Consortium"/>
            <person name="Clark A.G."/>
            <person name="Eisen M.B."/>
            <person name="Smith D.R."/>
            <person name="Bergman C.M."/>
            <person name="Oliver B."/>
            <person name="Markow T.A."/>
            <person name="Kaufman T.C."/>
            <person name="Kellis M."/>
            <person name="Gelbart W."/>
            <person name="Iyer V.N."/>
            <person name="Pollard D.A."/>
            <person name="Sackton T.B."/>
            <person name="Larracuente A.M."/>
            <person name="Singh N.D."/>
            <person name="Abad J.P."/>
            <person name="Abt D.N."/>
            <person name="Adryan B."/>
            <person name="Aguade M."/>
            <person name="Akashi H."/>
            <person name="Anderson W.W."/>
            <person name="Aquadro C.F."/>
            <person name="Ardell D.H."/>
            <person name="Arguello R."/>
            <person name="Artieri C.G."/>
            <person name="Barbash D.A."/>
            <person name="Barker D."/>
            <person name="Barsanti P."/>
            <person name="Batterham P."/>
            <person name="Batzoglou S."/>
            <person name="Begun D."/>
            <person name="Bhutkar A."/>
            <person name="Blanco E."/>
            <person name="Bosak S.A."/>
            <person name="Bradley R.K."/>
            <person name="Brand A.D."/>
            <person name="Brent M.R."/>
            <person name="Brooks A.N."/>
            <person name="Brown R.H."/>
            <person name="Butlin R.K."/>
            <person name="Caggese C."/>
            <person name="Calvi B.R."/>
            <person name="Bernardo de Carvalho A."/>
            <person name="Caspi A."/>
            <person name="Castrezana S."/>
            <person name="Celniker S.E."/>
            <person name="Chang J.L."/>
            <person name="Chapple C."/>
            <person name="Chatterji S."/>
            <person name="Chinwalla A."/>
            <person name="Civetta A."/>
            <person name="Clifton S.W."/>
            <person name="Comeron J.M."/>
            <person name="Costello J.C."/>
            <person name="Coyne J.A."/>
            <person name="Daub J."/>
            <person name="David R.G."/>
            <person name="Delcher A.L."/>
            <person name="Delehaunty K."/>
            <person name="Do C.B."/>
            <person name="Ebling H."/>
            <person name="Edwards K."/>
            <person name="Eickbush T."/>
            <person name="Evans J.D."/>
            <person name="Filipski A."/>
            <person name="Findeiss S."/>
            <person name="Freyhult E."/>
            <person name="Fulton L."/>
            <person name="Fulton R."/>
            <person name="Garcia A.C."/>
            <person name="Gardiner A."/>
            <person name="Garfield D.A."/>
            <person name="Garvin B.E."/>
            <person name="Gibson G."/>
            <person name="Gilbert D."/>
            <person name="Gnerre S."/>
            <person name="Godfrey J."/>
            <person name="Good R."/>
            <person name="Gotea V."/>
            <person name="Gravely B."/>
            <person name="Greenberg A.J."/>
            <person name="Griffiths-Jones S."/>
            <person name="Gross S."/>
            <person name="Guigo R."/>
            <person name="Gustafson E.A."/>
            <person name="Haerty W."/>
            <person name="Hahn M.W."/>
            <person name="Halligan D.L."/>
            <person name="Halpern A.L."/>
            <person name="Halter G.M."/>
            <person name="Han M.V."/>
            <person name="Heger A."/>
            <person name="Hillier L."/>
            <person name="Hinrichs A.S."/>
            <person name="Holmes I."/>
            <person name="Hoskins R.A."/>
            <person name="Hubisz M.J."/>
            <person name="Hultmark D."/>
            <person name="Huntley M.A."/>
            <person name="Jaffe D.B."/>
            <person name="Jagadeeshan S."/>
            <person name="Jeck W.R."/>
            <person name="Johnson J."/>
            <person name="Jones C.D."/>
            <person name="Jordan W.C."/>
            <person name="Karpen G.H."/>
            <person name="Kataoka E."/>
            <person name="Keightley P.D."/>
            <person name="Kheradpour P."/>
            <person name="Kirkness E.F."/>
            <person name="Koerich L.B."/>
            <person name="Kristiansen K."/>
            <person name="Kudrna D."/>
            <person name="Kulathinal R.J."/>
            <person name="Kumar S."/>
            <person name="Kwok R."/>
            <person name="Lander E."/>
            <person name="Langley C.H."/>
            <person name="Lapoint R."/>
            <person name="Lazzaro B.P."/>
            <person name="Lee S.J."/>
            <person name="Levesque L."/>
            <person name="Li R."/>
            <person name="Lin C.F."/>
            <person name="Lin M.F."/>
            <person name="Lindblad-Toh K."/>
            <person name="Llopart A."/>
            <person name="Long M."/>
            <person name="Low L."/>
            <person name="Lozovsky E."/>
            <person name="Lu J."/>
            <person name="Luo M."/>
            <person name="Machado C.A."/>
            <person name="Makalowski W."/>
            <person name="Marzo M."/>
            <person name="Matsuda M."/>
            <person name="Matzkin L."/>
            <person name="McAllister B."/>
            <person name="McBride C.S."/>
            <person name="McKernan B."/>
            <person name="McKernan K."/>
            <person name="Mendez-Lago M."/>
            <person name="Minx P."/>
            <person name="Mollenhauer M.U."/>
            <person name="Montooth K."/>
            <person name="Mount S.M."/>
            <person name="Mu X."/>
            <person name="Myers E."/>
            <person name="Negre B."/>
            <person name="Newfeld S."/>
            <person name="Nielsen R."/>
            <person name="Noor M.A."/>
            <person name="O'Grady P."/>
            <person name="Pachter L."/>
            <person name="Papaceit M."/>
            <person name="Parisi M.J."/>
            <person name="Parisi M."/>
            <person name="Parts L."/>
            <person name="Pedersen J.S."/>
            <person name="Pesole G."/>
            <person name="Phillippy A.M."/>
            <person name="Ponting C.P."/>
            <person name="Pop M."/>
            <person name="Porcelli D."/>
            <person name="Powell J.R."/>
            <person name="Prohaska S."/>
            <person name="Pruitt K."/>
            <person name="Puig M."/>
            <person name="Quesneville H."/>
            <person name="Ram K.R."/>
            <person name="Rand D."/>
            <person name="Rasmussen M.D."/>
            <person name="Reed L.K."/>
            <person name="Reenan R."/>
            <person name="Reily A."/>
            <person name="Remington K.A."/>
            <person name="Rieger T.T."/>
            <person name="Ritchie M.G."/>
            <person name="Robin C."/>
            <person name="Rogers Y.H."/>
            <person name="Rohde C."/>
            <person name="Rozas J."/>
            <person name="Rubenfield M.J."/>
            <person name="Ruiz A."/>
            <person name="Russo S."/>
            <person name="Salzberg S.L."/>
            <person name="Sanchez-Gracia A."/>
            <person name="Saranga D.J."/>
            <person name="Sato H."/>
            <person name="Schaeffer S.W."/>
            <person name="Schatz M.C."/>
            <person name="Schlenke T."/>
            <person name="Schwartz R."/>
            <person name="Segarra C."/>
            <person name="Singh R.S."/>
            <person name="Sirot L."/>
            <person name="Sirota M."/>
            <person name="Sisneros N.B."/>
            <person name="Smith C.D."/>
            <person name="Smith T.F."/>
            <person name="Spieth J."/>
            <person name="Stage D.E."/>
            <person name="Stark A."/>
            <person name="Stephan W."/>
            <person name="Strausberg R.L."/>
            <person name="Strempel S."/>
            <person name="Sturgill D."/>
            <person name="Sutton G."/>
            <person name="Sutton G.G."/>
            <person name="Tao W."/>
            <person name="Teichmann S."/>
            <person name="Tobari Y.N."/>
            <person name="Tomimura Y."/>
            <person name="Tsolas J.M."/>
            <person name="Valente V.L."/>
            <person name="Venter E."/>
            <person name="Venter J.C."/>
            <person name="Vicario S."/>
            <person name="Vieira F.G."/>
            <person name="Vilella A.J."/>
            <person name="Villasante A."/>
            <person name="Walenz B."/>
            <person name="Wang J."/>
            <person name="Wasserman M."/>
            <person name="Watts T."/>
            <person name="Wilson D."/>
            <person name="Wilson R.K."/>
            <person name="Wing R.A."/>
            <person name="Wolfner M.F."/>
            <person name="Wong A."/>
            <person name="Wong G.K."/>
            <person name="Wu C.I."/>
            <person name="Wu G."/>
            <person name="Yamamoto D."/>
            <person name="Yang H.P."/>
            <person name="Yang S.P."/>
            <person name="Yorke J.A."/>
            <person name="Yoshida K."/>
            <person name="Zdobnov E."/>
            <person name="Zhang P."/>
            <person name="Zhang Y."/>
            <person name="Zimin A.V."/>
            <person name="Baldwin J."/>
            <person name="Abdouelleil A."/>
            <person name="Abdulkadir J."/>
            <person name="Abebe A."/>
            <person name="Abera B."/>
            <person name="Abreu J."/>
            <person name="Acer S.C."/>
            <person name="Aftuck L."/>
            <person name="Alexander A."/>
            <person name="An P."/>
            <person name="Anderson E."/>
            <person name="Anderson S."/>
            <person name="Arachi H."/>
            <person name="Azer M."/>
            <person name="Bachantsang P."/>
            <person name="Barry A."/>
            <person name="Bayul T."/>
            <person name="Berlin A."/>
            <person name="Bessette D."/>
            <person name="Bloom T."/>
            <person name="Blye J."/>
            <person name="Boguslavskiy L."/>
            <person name="Bonnet C."/>
            <person name="Boukhgalter B."/>
            <person name="Bourzgui I."/>
            <person name="Brown A."/>
            <person name="Cahill P."/>
            <person name="Channer S."/>
            <person name="Cheshatsang Y."/>
            <person name="Chuda L."/>
            <person name="Citroen M."/>
            <person name="Collymore A."/>
            <person name="Cooke P."/>
            <person name="Costello M."/>
            <person name="D'Aco K."/>
            <person name="Daza R."/>
            <person name="De Haan G."/>
            <person name="DeGray S."/>
            <person name="DeMaso C."/>
            <person name="Dhargay N."/>
            <person name="Dooley K."/>
            <person name="Dooley E."/>
            <person name="Doricent M."/>
            <person name="Dorje P."/>
            <person name="Dorjee K."/>
            <person name="Dupes A."/>
            <person name="Elong R."/>
            <person name="Falk J."/>
            <person name="Farina A."/>
            <person name="Faro S."/>
            <person name="Ferguson D."/>
            <person name="Fisher S."/>
            <person name="Foley C.D."/>
            <person name="Franke A."/>
            <person name="Friedrich D."/>
            <person name="Gadbois L."/>
            <person name="Gearin G."/>
            <person name="Gearin C.R."/>
            <person name="Giannoukos G."/>
            <person name="Goode T."/>
            <person name="Graham J."/>
            <person name="Grandbois E."/>
            <person name="Grewal S."/>
            <person name="Gyaltsen K."/>
            <person name="Hafez N."/>
            <person name="Hagos B."/>
            <person name="Hall J."/>
            <person name="Henson C."/>
            <person name="Hollinger A."/>
            <person name="Honan T."/>
            <person name="Huard M.D."/>
            <person name="Hughes L."/>
            <person name="Hurhula B."/>
            <person name="Husby M.E."/>
            <person name="Kamat A."/>
            <person name="Kanga B."/>
            <person name="Kashin S."/>
            <person name="Khazanovich D."/>
            <person name="Kisner P."/>
            <person name="Lance K."/>
            <person name="Lara M."/>
            <person name="Lee W."/>
            <person name="Lennon N."/>
            <person name="Letendre F."/>
            <person name="LeVine R."/>
            <person name="Lipovsky A."/>
            <person name="Liu X."/>
            <person name="Liu J."/>
            <person name="Liu S."/>
            <person name="Lokyitsang T."/>
            <person name="Lokyitsang Y."/>
            <person name="Lubonja R."/>
            <person name="Lui A."/>
            <person name="MacDonald P."/>
            <person name="Magnisalis V."/>
            <person name="Maru K."/>
            <person name="Matthews C."/>
            <person name="McCusker W."/>
            <person name="McDonough S."/>
            <person name="Mehta T."/>
            <person name="Meldrim J."/>
            <person name="Meneus L."/>
            <person name="Mihai O."/>
            <person name="Mihalev A."/>
            <person name="Mihova T."/>
            <person name="Mittelman R."/>
            <person name="Mlenga V."/>
            <person name="Montmayeur A."/>
            <person name="Mulrain L."/>
            <person name="Navidi A."/>
            <person name="Naylor J."/>
            <person name="Negash T."/>
            <person name="Nguyen T."/>
            <person name="Nguyen N."/>
            <person name="Nicol R."/>
            <person name="Norbu C."/>
            <person name="Norbu N."/>
            <person name="Novod N."/>
            <person name="O'Neill B."/>
            <person name="Osman S."/>
            <person name="Markiewicz E."/>
            <person name="Oyono O.L."/>
            <person name="Patti C."/>
            <person name="Phunkhang P."/>
            <person name="Pierre F."/>
            <person name="Priest M."/>
            <person name="Raghuraman S."/>
            <person name="Rege F."/>
            <person name="Reyes R."/>
            <person name="Rise C."/>
            <person name="Rogov P."/>
            <person name="Ross K."/>
            <person name="Ryan E."/>
            <person name="Settipalli S."/>
            <person name="Shea T."/>
            <person name="Sherpa N."/>
            <person name="Shi L."/>
            <person name="Shih D."/>
            <person name="Sparrow T."/>
            <person name="Spaulding J."/>
            <person name="Stalker J."/>
            <person name="Stange-Thomann N."/>
            <person name="Stavropoulos S."/>
            <person name="Stone C."/>
            <person name="Strader C."/>
            <person name="Tesfaye S."/>
            <person name="Thomson T."/>
            <person name="Thoulutsang Y."/>
            <person name="Thoulutsang D."/>
            <person name="Topham K."/>
            <person name="Topping I."/>
            <person name="Tsamla T."/>
            <person name="Vassiliev H."/>
            <person name="Vo A."/>
            <person name="Wangchuk T."/>
            <person name="Wangdi T."/>
            <person name="Weiand M."/>
            <person name="Wilkinson J."/>
            <person name="Wilson A."/>
            <person name="Yadav S."/>
            <person name="Young G."/>
            <person name="Yu Q."/>
            <person name="Zembek L."/>
            <person name="Zhong D."/>
            <person name="Zimmer A."/>
            <person name="Zwirko Z."/>
            <person name="Jaffe D.B."/>
            <person name="Alvarez P."/>
            <person name="Brockman W."/>
            <person name="Butler J."/>
            <person name="Chin C."/>
            <person name="Gnerre S."/>
            <person name="Grabherr M."/>
            <person name="Kleber M."/>
            <person name="Mauceli E."/>
            <person name="MacCallum I."/>
        </authorList>
    </citation>
    <scope>NUCLEOTIDE SEQUENCE [LARGE SCALE GENOMIC DNA]</scope>
    <source>
        <strain evidence="3">Tucson 15081-1352.22</strain>
    </source>
</reference>
<feature type="signal peptide" evidence="1">
    <location>
        <begin position="1"/>
        <end position="22"/>
    </location>
</feature>
<evidence type="ECO:0008006" key="4">
    <source>
        <dbReference type="Google" id="ProtNLM"/>
    </source>
</evidence>
<evidence type="ECO:0000256" key="1">
    <source>
        <dbReference type="SAM" id="SignalP"/>
    </source>
</evidence>
<proteinExistence type="predicted"/>
<name>A0A0Q9XCB0_DROMO</name>
<dbReference type="InParanoid" id="A0A0Q9XCB0"/>
<protein>
    <recommendedName>
        <fullName evidence="4">Kazal-like domain-containing protein</fullName>
    </recommendedName>
</protein>
<dbReference type="EMBL" id="CH933806">
    <property type="protein sequence ID" value="KRG01528.1"/>
    <property type="molecule type" value="Genomic_DNA"/>
</dbReference>
<feature type="chain" id="PRO_5006387777" description="Kazal-like domain-containing protein" evidence="1">
    <location>
        <begin position="23"/>
        <end position="145"/>
    </location>
</feature>
<sequence>MCKLSFSIALCAVIVCLSTALSRCCPRKCELAFRCDPFYREPVWSIVDGFCRGFQNSCIFESANCNRVNSCQKALVRITREECKKRCVQICPLGGSGVCATFGDTNREGAPITRTRTFLNRCLLDQHSCVNGIPYIGVEEGECRQ</sequence>
<dbReference type="AlphaFoldDB" id="A0A0Q9XCB0"/>
<keyword evidence="3" id="KW-1185">Reference proteome</keyword>
<dbReference type="GO" id="GO:0007618">
    <property type="term" value="P:mating"/>
    <property type="evidence" value="ECO:0007669"/>
    <property type="project" value="EnsemblMetazoa"/>
</dbReference>
<dbReference type="FunCoup" id="A0A0Q9XCB0">
    <property type="interactions" value="95"/>
</dbReference>
<evidence type="ECO:0000313" key="3">
    <source>
        <dbReference type="Proteomes" id="UP000009192"/>
    </source>
</evidence>
<accession>A0A0Q9XCB0</accession>
<dbReference type="KEGG" id="dmo:Dmoj_GI22824"/>
<dbReference type="Gene3D" id="3.30.60.30">
    <property type="match status" value="1"/>
</dbReference>
<gene>
    <name evidence="2" type="primary">Dmoj\GI22824</name>
    <name evidence="2" type="ORF">Dmoj_GI22824</name>
</gene>
<organism evidence="2 3">
    <name type="scientific">Drosophila mojavensis</name>
    <name type="common">Fruit fly</name>
    <dbReference type="NCBI Taxonomy" id="7230"/>
    <lineage>
        <taxon>Eukaryota</taxon>
        <taxon>Metazoa</taxon>
        <taxon>Ecdysozoa</taxon>
        <taxon>Arthropoda</taxon>
        <taxon>Hexapoda</taxon>
        <taxon>Insecta</taxon>
        <taxon>Pterygota</taxon>
        <taxon>Neoptera</taxon>
        <taxon>Endopterygota</taxon>
        <taxon>Diptera</taxon>
        <taxon>Brachycera</taxon>
        <taxon>Muscomorpha</taxon>
        <taxon>Ephydroidea</taxon>
        <taxon>Drosophilidae</taxon>
        <taxon>Drosophila</taxon>
    </lineage>
</organism>